<dbReference type="SMART" id="SM00490">
    <property type="entry name" value="HELICc"/>
    <property type="match status" value="1"/>
</dbReference>
<dbReference type="InterPro" id="IPR046931">
    <property type="entry name" value="HTH_61"/>
</dbReference>
<organism evidence="8">
    <name type="scientific">Pyricularia oryzae (strain Y34)</name>
    <name type="common">Rice blast fungus</name>
    <name type="synonym">Magnaporthe oryzae</name>
    <dbReference type="NCBI Taxonomy" id="1143189"/>
    <lineage>
        <taxon>Eukaryota</taxon>
        <taxon>Fungi</taxon>
        <taxon>Dikarya</taxon>
        <taxon>Ascomycota</taxon>
        <taxon>Pezizomycotina</taxon>
        <taxon>Sordariomycetes</taxon>
        <taxon>Sordariomycetidae</taxon>
        <taxon>Magnaporthales</taxon>
        <taxon>Pyriculariaceae</taxon>
        <taxon>Pyricularia</taxon>
    </lineage>
</organism>
<sequence length="776" mass="86113">MSNNLGVWHKTTFEAAKERQQTYQAAVTVAGHKRSHDQTSTSGNSGFSGPPPQSNQGQNNARPRQIPVLPREPPRLTASRITTLEHGAKDTISEYSQRRQFQATPTSTADPLLSLSHPVYALPTQLVQNFASLGIHSIYPWQKQCLLGPGLLRGEKNLVYTAPTGGGKSLVADVLMLKQVAAEPGAKALLVLPYVALVQEKVAWLRQVVQGMASPSSTTDVKNNGKESIWRRRADEDTIRVVGFFGGINIKPRWADFDIDCWNECYFGFPIEEHLVYDGKVYSAATTSNLLRTACQLNGTAPISQKPSHPMREVASSSHKELSSPVLNAVVALANETATLGYSDFIQAGLTSEERDLVAKAYDNGILKICVATASLAAGINLPARRVILHSARMGRDLVGPSMLRQMRGRAGRKGKDEVGETYLCCQSSDLDNVLGLMHAELPHVSSSLTTDRQRIQRALLEVIAIRLATSRSSLDDYMRKTLLYHSADVKEIETHVETSLANLEKLKFITMGDFQTYEATQLGKAIVAGALDPEDGTFIHNELKKALQAFVMDGDLHVLYTFTPVHDFAANINWHEEKELARVYRRFYMALQLRDLCNEMPVHVVARKYDVPRGTVQNLAQNCQGFAAGMIKFCEHMGWGAMASVLDHFSDRLKAGAKSDLLSLAKIMFIKSRTARVFWDNGFKSVASVANADPEQLVPILMQAQSNKIRLNTQDDRQVKEKLLIKARAITESANRLWRKFIITFASYQDSRTVTDAVLDGAEREMQEELMEEEQ</sequence>
<dbReference type="SUPFAM" id="SSF46785">
    <property type="entry name" value="Winged helix' DNA-binding domain"/>
    <property type="match status" value="1"/>
</dbReference>
<dbReference type="Pfam" id="PF21099">
    <property type="entry name" value="POLQ_helical"/>
    <property type="match status" value="2"/>
</dbReference>
<reference evidence="8" key="1">
    <citation type="journal article" date="2012" name="PLoS Genet.">
        <title>Comparative analysis of the genomes of two field isolates of the rice blast fungus Magnaporthe oryzae.</title>
        <authorList>
            <person name="Xue M."/>
            <person name="Yang J."/>
            <person name="Li Z."/>
            <person name="Hu S."/>
            <person name="Yao N."/>
            <person name="Dean R.A."/>
            <person name="Zhao W."/>
            <person name="Shen M."/>
            <person name="Zhang H."/>
            <person name="Li C."/>
            <person name="Liu L."/>
            <person name="Cao L."/>
            <person name="Xu X."/>
            <person name="Xing Y."/>
            <person name="Hsiang T."/>
            <person name="Zhang Z."/>
            <person name="Xu J.R."/>
            <person name="Peng Y.L."/>
        </authorList>
    </citation>
    <scope>NUCLEOTIDE SEQUENCE</scope>
    <source>
        <strain evidence="8">Y34</strain>
    </source>
</reference>
<feature type="compositionally biased region" description="Polar residues" evidence="6">
    <location>
        <begin position="38"/>
        <end position="47"/>
    </location>
</feature>
<keyword evidence="2" id="KW-0378">Hydrolase</keyword>
<keyword evidence="1" id="KW-0547">Nucleotide-binding</keyword>
<feature type="domain" description="Helicase C-terminal" evidence="7">
    <location>
        <begin position="289"/>
        <end position="479"/>
    </location>
</feature>
<proteinExistence type="predicted"/>
<protein>
    <recommendedName>
        <fullName evidence="7">Helicase C-terminal domain-containing protein</fullName>
    </recommendedName>
</protein>
<dbReference type="GO" id="GO:0016787">
    <property type="term" value="F:hydrolase activity"/>
    <property type="evidence" value="ECO:0007669"/>
    <property type="project" value="UniProtKB-KW"/>
</dbReference>
<evidence type="ECO:0000256" key="1">
    <source>
        <dbReference type="ARBA" id="ARBA00022741"/>
    </source>
</evidence>
<dbReference type="SUPFAM" id="SSF52540">
    <property type="entry name" value="P-loop containing nucleoside triphosphate hydrolases"/>
    <property type="match status" value="1"/>
</dbReference>
<dbReference type="PANTHER" id="PTHR47961:SF6">
    <property type="entry name" value="DNA-DIRECTED DNA POLYMERASE"/>
    <property type="match status" value="1"/>
</dbReference>
<gene>
    <name evidence="8" type="ORF">OOU_Y34scaffold01005g105</name>
</gene>
<dbReference type="InterPro" id="IPR048960">
    <property type="entry name" value="POLQ-like_helical"/>
</dbReference>
<evidence type="ECO:0000256" key="2">
    <source>
        <dbReference type="ARBA" id="ARBA00022801"/>
    </source>
</evidence>
<dbReference type="GO" id="GO:0043138">
    <property type="term" value="F:3'-5' DNA helicase activity"/>
    <property type="evidence" value="ECO:0007669"/>
    <property type="project" value="UniProtKB-EC"/>
</dbReference>
<dbReference type="InterPro" id="IPR027417">
    <property type="entry name" value="P-loop_NTPase"/>
</dbReference>
<dbReference type="Pfam" id="PF20470">
    <property type="entry name" value="HTH_61"/>
    <property type="match status" value="1"/>
</dbReference>
<dbReference type="AlphaFoldDB" id="A0AA97PFV8"/>
<dbReference type="InterPro" id="IPR057220">
    <property type="entry name" value="DUF7898"/>
</dbReference>
<dbReference type="Pfam" id="PF25453">
    <property type="entry name" value="DUF7898"/>
    <property type="match status" value="1"/>
</dbReference>
<dbReference type="InterPro" id="IPR036390">
    <property type="entry name" value="WH_DNA-bd_sf"/>
</dbReference>
<accession>A0AA97PFV8</accession>
<dbReference type="EMBL" id="JH793307">
    <property type="protein sequence ID" value="ELQ33079.1"/>
    <property type="molecule type" value="Genomic_DNA"/>
</dbReference>
<dbReference type="InterPro" id="IPR050474">
    <property type="entry name" value="Hel308_SKI2-like"/>
</dbReference>
<keyword evidence="4" id="KW-0067">ATP-binding</keyword>
<dbReference type="Pfam" id="PF00270">
    <property type="entry name" value="DEAD"/>
    <property type="match status" value="1"/>
</dbReference>
<keyword evidence="3" id="KW-0347">Helicase</keyword>
<dbReference type="Gene3D" id="3.40.50.300">
    <property type="entry name" value="P-loop containing nucleotide triphosphate hydrolases"/>
    <property type="match status" value="2"/>
</dbReference>
<evidence type="ECO:0000313" key="8">
    <source>
        <dbReference type="EMBL" id="ELQ33079.1"/>
    </source>
</evidence>
<evidence type="ECO:0000256" key="5">
    <source>
        <dbReference type="ARBA" id="ARBA00048988"/>
    </source>
</evidence>
<feature type="region of interest" description="Disordered" evidence="6">
    <location>
        <begin position="24"/>
        <end position="75"/>
    </location>
</feature>
<dbReference type="PROSITE" id="PS51194">
    <property type="entry name" value="HELICASE_CTER"/>
    <property type="match status" value="1"/>
</dbReference>
<dbReference type="Pfam" id="PF00271">
    <property type="entry name" value="Helicase_C"/>
    <property type="match status" value="1"/>
</dbReference>
<evidence type="ECO:0000259" key="7">
    <source>
        <dbReference type="PROSITE" id="PS51194"/>
    </source>
</evidence>
<comment type="catalytic activity">
    <reaction evidence="5">
        <text>ATP + H2O = ADP + phosphate + H(+)</text>
        <dbReference type="Rhea" id="RHEA:13065"/>
        <dbReference type="ChEBI" id="CHEBI:15377"/>
        <dbReference type="ChEBI" id="CHEBI:15378"/>
        <dbReference type="ChEBI" id="CHEBI:30616"/>
        <dbReference type="ChEBI" id="CHEBI:43474"/>
        <dbReference type="ChEBI" id="CHEBI:456216"/>
        <dbReference type="EC" id="5.6.2.4"/>
    </reaction>
</comment>
<dbReference type="InterPro" id="IPR001650">
    <property type="entry name" value="Helicase_C-like"/>
</dbReference>
<evidence type="ECO:0000256" key="6">
    <source>
        <dbReference type="SAM" id="MobiDB-lite"/>
    </source>
</evidence>
<evidence type="ECO:0000256" key="4">
    <source>
        <dbReference type="ARBA" id="ARBA00022840"/>
    </source>
</evidence>
<name>A0AA97PFV8_PYRO3</name>
<dbReference type="InterPro" id="IPR011545">
    <property type="entry name" value="DEAD/DEAH_box_helicase_dom"/>
</dbReference>
<dbReference type="Proteomes" id="UP000011086">
    <property type="component" value="Unassembled WGS sequence"/>
</dbReference>
<dbReference type="SUPFAM" id="SSF158702">
    <property type="entry name" value="Sec63 N-terminal domain-like"/>
    <property type="match status" value="1"/>
</dbReference>
<dbReference type="Gene3D" id="1.10.3380.20">
    <property type="match status" value="1"/>
</dbReference>
<evidence type="ECO:0000256" key="3">
    <source>
        <dbReference type="ARBA" id="ARBA00022806"/>
    </source>
</evidence>
<dbReference type="PANTHER" id="PTHR47961">
    <property type="entry name" value="DNA POLYMERASE THETA, PUTATIVE (AFU_ORTHOLOGUE AFUA_1G05260)-RELATED"/>
    <property type="match status" value="1"/>
</dbReference>
<dbReference type="GO" id="GO:0005524">
    <property type="term" value="F:ATP binding"/>
    <property type="evidence" value="ECO:0007669"/>
    <property type="project" value="UniProtKB-KW"/>
</dbReference>
<dbReference type="GO" id="GO:0003676">
    <property type="term" value="F:nucleic acid binding"/>
    <property type="evidence" value="ECO:0007669"/>
    <property type="project" value="InterPro"/>
</dbReference>